<dbReference type="Gene3D" id="2.60.120.40">
    <property type="match status" value="1"/>
</dbReference>
<dbReference type="Proteomes" id="UP001185012">
    <property type="component" value="Unassembled WGS sequence"/>
</dbReference>
<name>A0ABU1IHU8_9BACL</name>
<dbReference type="EMBL" id="JAVDQG010000001">
    <property type="protein sequence ID" value="MDR6224352.1"/>
    <property type="molecule type" value="Genomic_DNA"/>
</dbReference>
<reference evidence="2 3" key="1">
    <citation type="submission" date="2023-07" db="EMBL/GenBank/DDBJ databases">
        <title>Genomic Encyclopedia of Type Strains, Phase IV (KMG-IV): sequencing the most valuable type-strain genomes for metagenomic binning, comparative biology and taxonomic classification.</title>
        <authorList>
            <person name="Goeker M."/>
        </authorList>
    </citation>
    <scope>NUCLEOTIDE SEQUENCE [LARGE SCALE GENOMIC DNA]</scope>
    <source>
        <strain evidence="2 3">DSM 45903</strain>
    </source>
</reference>
<dbReference type="InterPro" id="IPR008983">
    <property type="entry name" value="Tumour_necrosis_fac-like_dom"/>
</dbReference>
<keyword evidence="3" id="KW-1185">Reference proteome</keyword>
<sequence length="153" mass="16614">MGSLPKADKKSNITQVVSAFRAVRTGPQPLAALTFTRVLYTTERLDTNNEYNTATGEFIPQQSGIYSFIASAEFFPTTPGQIFFLQLFIRVNGVSVASEFTFSTGRDVVTSVSTIVQLQAGDVVDVLARSSVSGNINNFSTVIETRFEGARIS</sequence>
<dbReference type="Pfam" id="PF00386">
    <property type="entry name" value="C1q"/>
    <property type="match status" value="1"/>
</dbReference>
<accession>A0ABU1IHU8</accession>
<feature type="domain" description="C1q" evidence="1">
    <location>
        <begin position="13"/>
        <end position="153"/>
    </location>
</feature>
<dbReference type="InterPro" id="IPR001073">
    <property type="entry name" value="C1q_dom"/>
</dbReference>
<dbReference type="PROSITE" id="PS50871">
    <property type="entry name" value="C1Q"/>
    <property type="match status" value="1"/>
</dbReference>
<protein>
    <recommendedName>
        <fullName evidence="1">C1q domain-containing protein</fullName>
    </recommendedName>
</protein>
<dbReference type="RefSeq" id="WP_309861582.1">
    <property type="nucleotide sequence ID" value="NZ_JAVDQG010000001.1"/>
</dbReference>
<evidence type="ECO:0000313" key="2">
    <source>
        <dbReference type="EMBL" id="MDR6224352.1"/>
    </source>
</evidence>
<proteinExistence type="predicted"/>
<gene>
    <name evidence="2" type="ORF">JOE21_000340</name>
</gene>
<evidence type="ECO:0000259" key="1">
    <source>
        <dbReference type="PROSITE" id="PS50871"/>
    </source>
</evidence>
<comment type="caution">
    <text evidence="2">The sequence shown here is derived from an EMBL/GenBank/DDBJ whole genome shotgun (WGS) entry which is preliminary data.</text>
</comment>
<evidence type="ECO:0000313" key="3">
    <source>
        <dbReference type="Proteomes" id="UP001185012"/>
    </source>
</evidence>
<dbReference type="SUPFAM" id="SSF49842">
    <property type="entry name" value="TNF-like"/>
    <property type="match status" value="1"/>
</dbReference>
<dbReference type="SMART" id="SM00110">
    <property type="entry name" value="C1Q"/>
    <property type="match status" value="1"/>
</dbReference>
<organism evidence="2 3">
    <name type="scientific">Desmospora profundinema</name>
    <dbReference type="NCBI Taxonomy" id="1571184"/>
    <lineage>
        <taxon>Bacteria</taxon>
        <taxon>Bacillati</taxon>
        <taxon>Bacillota</taxon>
        <taxon>Bacilli</taxon>
        <taxon>Bacillales</taxon>
        <taxon>Thermoactinomycetaceae</taxon>
        <taxon>Desmospora</taxon>
    </lineage>
</organism>